<evidence type="ECO:0000313" key="4">
    <source>
        <dbReference type="Proteomes" id="UP000799444"/>
    </source>
</evidence>
<keyword evidence="2" id="KW-0732">Signal</keyword>
<protein>
    <submittedName>
        <fullName evidence="3">Uncharacterized protein</fullName>
    </submittedName>
</protein>
<organism evidence="3 4">
    <name type="scientific">Polyplosphaeria fusca</name>
    <dbReference type="NCBI Taxonomy" id="682080"/>
    <lineage>
        <taxon>Eukaryota</taxon>
        <taxon>Fungi</taxon>
        <taxon>Dikarya</taxon>
        <taxon>Ascomycota</taxon>
        <taxon>Pezizomycotina</taxon>
        <taxon>Dothideomycetes</taxon>
        <taxon>Pleosporomycetidae</taxon>
        <taxon>Pleosporales</taxon>
        <taxon>Tetraplosphaeriaceae</taxon>
        <taxon>Polyplosphaeria</taxon>
    </lineage>
</organism>
<feature type="region of interest" description="Disordered" evidence="1">
    <location>
        <begin position="70"/>
        <end position="125"/>
    </location>
</feature>
<keyword evidence="4" id="KW-1185">Reference proteome</keyword>
<dbReference type="AlphaFoldDB" id="A0A9P4QUB3"/>
<comment type="caution">
    <text evidence="3">The sequence shown here is derived from an EMBL/GenBank/DDBJ whole genome shotgun (WGS) entry which is preliminary data.</text>
</comment>
<proteinExistence type="predicted"/>
<dbReference type="Proteomes" id="UP000799444">
    <property type="component" value="Unassembled WGS sequence"/>
</dbReference>
<dbReference type="EMBL" id="ML996195">
    <property type="protein sequence ID" value="KAF2731468.1"/>
    <property type="molecule type" value="Genomic_DNA"/>
</dbReference>
<evidence type="ECO:0000313" key="3">
    <source>
        <dbReference type="EMBL" id="KAF2731468.1"/>
    </source>
</evidence>
<reference evidence="3" key="1">
    <citation type="journal article" date="2020" name="Stud. Mycol.">
        <title>101 Dothideomycetes genomes: a test case for predicting lifestyles and emergence of pathogens.</title>
        <authorList>
            <person name="Haridas S."/>
            <person name="Albert R."/>
            <person name="Binder M."/>
            <person name="Bloem J."/>
            <person name="Labutti K."/>
            <person name="Salamov A."/>
            <person name="Andreopoulos B."/>
            <person name="Baker S."/>
            <person name="Barry K."/>
            <person name="Bills G."/>
            <person name="Bluhm B."/>
            <person name="Cannon C."/>
            <person name="Castanera R."/>
            <person name="Culley D."/>
            <person name="Daum C."/>
            <person name="Ezra D."/>
            <person name="Gonzalez J."/>
            <person name="Henrissat B."/>
            <person name="Kuo A."/>
            <person name="Liang C."/>
            <person name="Lipzen A."/>
            <person name="Lutzoni F."/>
            <person name="Magnuson J."/>
            <person name="Mondo S."/>
            <person name="Nolan M."/>
            <person name="Ohm R."/>
            <person name="Pangilinan J."/>
            <person name="Park H.-J."/>
            <person name="Ramirez L."/>
            <person name="Alfaro M."/>
            <person name="Sun H."/>
            <person name="Tritt A."/>
            <person name="Yoshinaga Y."/>
            <person name="Zwiers L.-H."/>
            <person name="Turgeon B."/>
            <person name="Goodwin S."/>
            <person name="Spatafora J."/>
            <person name="Crous P."/>
            <person name="Grigoriev I."/>
        </authorList>
    </citation>
    <scope>NUCLEOTIDE SEQUENCE</scope>
    <source>
        <strain evidence="3">CBS 125425</strain>
    </source>
</reference>
<feature type="signal peptide" evidence="2">
    <location>
        <begin position="1"/>
        <end position="20"/>
    </location>
</feature>
<evidence type="ECO:0000256" key="2">
    <source>
        <dbReference type="SAM" id="SignalP"/>
    </source>
</evidence>
<feature type="chain" id="PRO_5040345050" evidence="2">
    <location>
        <begin position="21"/>
        <end position="125"/>
    </location>
</feature>
<evidence type="ECO:0000256" key="1">
    <source>
        <dbReference type="SAM" id="MobiDB-lite"/>
    </source>
</evidence>
<feature type="compositionally biased region" description="Basic and acidic residues" evidence="1">
    <location>
        <begin position="77"/>
        <end position="86"/>
    </location>
</feature>
<accession>A0A9P4QUB3</accession>
<gene>
    <name evidence="3" type="ORF">EJ04DRAFT_526130</name>
</gene>
<name>A0A9P4QUB3_9PLEO</name>
<feature type="compositionally biased region" description="Basic and acidic residues" evidence="1">
    <location>
        <begin position="116"/>
        <end position="125"/>
    </location>
</feature>
<sequence>MHFQIIGATILGALSMSTSAAVAHPHSKASLDYEPAPSSIASMEKPITPRHVCRIVPVQLSTGFLTVNGCRRKSGGKHPEEKKEGGLVRGTASRQTGSADSPLGLGSAESNAIQKTGERLHDNER</sequence>